<dbReference type="KEGG" id="gfl:GRFL_1273"/>
<dbReference type="RefSeq" id="WP_083643816.1">
    <property type="nucleotide sequence ID" value="NZ_AMRU01000002.1"/>
</dbReference>
<sequence>MEIVLHSVKIETVQGDITRQPDLDVVVNAANAQLAPGGGVAGAIHQAAGRELYEACKILAPIKPGEAVITKAFQLPNQFVVHCLGPVYGKDSPEAELLASCYRNSLQLCEENGLKSIGFPAISTGIFGYPVREAVKVVFRSLAENLSETEKIKRIKFVLFSREDLEVYDREMTRYAEATK</sequence>
<dbReference type="InterPro" id="IPR043472">
    <property type="entry name" value="Macro_dom-like"/>
</dbReference>
<dbReference type="SMART" id="SM00506">
    <property type="entry name" value="A1pp"/>
    <property type="match status" value="1"/>
</dbReference>
<evidence type="ECO:0000313" key="1">
    <source>
        <dbReference type="EMBL" id="APU67997.1"/>
    </source>
</evidence>
<dbReference type="CDD" id="cd02908">
    <property type="entry name" value="Macro_OAADPr_deacetylase"/>
    <property type="match status" value="1"/>
</dbReference>
<dbReference type="OrthoDB" id="6194521at2"/>
<dbReference type="InterPro" id="IPR002589">
    <property type="entry name" value="Macro_dom"/>
</dbReference>
<proteinExistence type="predicted"/>
<dbReference type="PANTHER" id="PTHR11106:SF27">
    <property type="entry name" value="MACRO DOMAIN-CONTAINING PROTEIN"/>
    <property type="match status" value="1"/>
</dbReference>
<dbReference type="PANTHER" id="PTHR11106">
    <property type="entry name" value="GANGLIOSIDE INDUCED DIFFERENTIATION ASSOCIATED PROTEIN 2-RELATED"/>
    <property type="match status" value="1"/>
</dbReference>
<protein>
    <submittedName>
        <fullName evidence="1">ADP-ribose binding module</fullName>
    </submittedName>
</protein>
<reference evidence="1 2" key="1">
    <citation type="submission" date="2016-07" db="EMBL/GenBank/DDBJ databases">
        <title>Multi-omics approach to identify versatile polysaccharide utilization systems of a marine flavobacterium Gramella flava.</title>
        <authorList>
            <person name="Tang K."/>
        </authorList>
    </citation>
    <scope>NUCLEOTIDE SEQUENCE [LARGE SCALE GENOMIC DNA]</scope>
    <source>
        <strain evidence="1 2">JLT2011</strain>
    </source>
</reference>
<dbReference type="PROSITE" id="PS51154">
    <property type="entry name" value="MACRO"/>
    <property type="match status" value="1"/>
</dbReference>
<keyword evidence="2" id="KW-1185">Reference proteome</keyword>
<gene>
    <name evidence="1" type="ORF">GRFL_1273</name>
</gene>
<evidence type="ECO:0000313" key="2">
    <source>
        <dbReference type="Proteomes" id="UP000186230"/>
    </source>
</evidence>
<accession>A0A1L7I316</accession>
<dbReference type="Proteomes" id="UP000186230">
    <property type="component" value="Chromosome"/>
</dbReference>
<dbReference type="AlphaFoldDB" id="A0A1L7I316"/>
<dbReference type="Gene3D" id="3.40.220.10">
    <property type="entry name" value="Leucine Aminopeptidase, subunit E, domain 1"/>
    <property type="match status" value="1"/>
</dbReference>
<organism evidence="1 2">
    <name type="scientific">Christiangramia flava JLT2011</name>
    <dbReference type="NCBI Taxonomy" id="1229726"/>
    <lineage>
        <taxon>Bacteria</taxon>
        <taxon>Pseudomonadati</taxon>
        <taxon>Bacteroidota</taxon>
        <taxon>Flavobacteriia</taxon>
        <taxon>Flavobacteriales</taxon>
        <taxon>Flavobacteriaceae</taxon>
        <taxon>Christiangramia</taxon>
    </lineage>
</organism>
<dbReference type="STRING" id="1229726.GRFL_1273"/>
<name>A0A1L7I316_9FLAO</name>
<dbReference type="EMBL" id="CP016359">
    <property type="protein sequence ID" value="APU67997.1"/>
    <property type="molecule type" value="Genomic_DNA"/>
</dbReference>
<dbReference type="SUPFAM" id="SSF52949">
    <property type="entry name" value="Macro domain-like"/>
    <property type="match status" value="1"/>
</dbReference>
<dbReference type="Pfam" id="PF01661">
    <property type="entry name" value="Macro"/>
    <property type="match status" value="1"/>
</dbReference>